<feature type="region of interest" description="Disordered" evidence="1">
    <location>
        <begin position="57"/>
        <end position="124"/>
    </location>
</feature>
<dbReference type="OMA" id="WLNANDC"/>
<proteinExistence type="predicted"/>
<dbReference type="Gramene" id="mRNA:HanXRQr2_Chr10g0455931">
    <property type="protein sequence ID" value="mRNA:HanXRQr2_Chr10g0455931"/>
    <property type="gene ID" value="HanXRQr2_Chr10g0455931"/>
</dbReference>
<dbReference type="PANTHER" id="PTHR37256">
    <property type="entry name" value="E1A-BINDING PROTEIN P400-LIKE"/>
    <property type="match status" value="1"/>
</dbReference>
<dbReference type="EMBL" id="MNCJ02000325">
    <property type="protein sequence ID" value="KAF5787711.1"/>
    <property type="molecule type" value="Genomic_DNA"/>
</dbReference>
<feature type="region of interest" description="Disordered" evidence="1">
    <location>
        <begin position="1"/>
        <end position="44"/>
    </location>
</feature>
<feature type="compositionally biased region" description="Polar residues" evidence="1">
    <location>
        <begin position="72"/>
        <end position="93"/>
    </location>
</feature>
<evidence type="ECO:0000256" key="1">
    <source>
        <dbReference type="SAM" id="MobiDB-lite"/>
    </source>
</evidence>
<organism evidence="3 4">
    <name type="scientific">Helianthus annuus</name>
    <name type="common">Common sunflower</name>
    <dbReference type="NCBI Taxonomy" id="4232"/>
    <lineage>
        <taxon>Eukaryota</taxon>
        <taxon>Viridiplantae</taxon>
        <taxon>Streptophyta</taxon>
        <taxon>Embryophyta</taxon>
        <taxon>Tracheophyta</taxon>
        <taxon>Spermatophyta</taxon>
        <taxon>Magnoliopsida</taxon>
        <taxon>eudicotyledons</taxon>
        <taxon>Gunneridae</taxon>
        <taxon>Pentapetalae</taxon>
        <taxon>asterids</taxon>
        <taxon>campanulids</taxon>
        <taxon>Asterales</taxon>
        <taxon>Asteraceae</taxon>
        <taxon>Asteroideae</taxon>
        <taxon>Heliantheae alliance</taxon>
        <taxon>Heliantheae</taxon>
        <taxon>Helianthus</taxon>
    </lineage>
</organism>
<reference evidence="3" key="2">
    <citation type="submission" date="2017-02" db="EMBL/GenBank/DDBJ databases">
        <title>Sunflower complete genome.</title>
        <authorList>
            <person name="Langlade N."/>
            <person name="Munos S."/>
        </authorList>
    </citation>
    <scope>NUCLEOTIDE SEQUENCE [LARGE SCALE GENOMIC DNA]</scope>
    <source>
        <tissue evidence="3">Leaves</tissue>
    </source>
</reference>
<feature type="compositionally biased region" description="Basic residues" evidence="1">
    <location>
        <begin position="107"/>
        <end position="118"/>
    </location>
</feature>
<gene>
    <name evidence="3" type="ORF">HannXRQ_Chr10g0309951</name>
    <name evidence="2" type="ORF">HanXRQr2_Chr10g0455931</name>
</gene>
<keyword evidence="4" id="KW-1185">Reference proteome</keyword>
<evidence type="ECO:0000313" key="4">
    <source>
        <dbReference type="Proteomes" id="UP000215914"/>
    </source>
</evidence>
<dbReference type="OrthoDB" id="692030at2759"/>
<dbReference type="Proteomes" id="UP000215914">
    <property type="component" value="Chromosome 10"/>
</dbReference>
<dbReference type="EMBL" id="CM007899">
    <property type="protein sequence ID" value="OTG12468.1"/>
    <property type="molecule type" value="Genomic_DNA"/>
</dbReference>
<feature type="region of interest" description="Disordered" evidence="1">
    <location>
        <begin position="146"/>
        <end position="168"/>
    </location>
</feature>
<protein>
    <submittedName>
        <fullName evidence="3">Putative hydroxyproline-rich glycoprotein family protein</fullName>
    </submittedName>
</protein>
<dbReference type="PANTHER" id="PTHR37256:SF1">
    <property type="entry name" value="MYB-LIKE PROTEIN A"/>
    <property type="match status" value="1"/>
</dbReference>
<dbReference type="InParanoid" id="A0A251TMV8"/>
<dbReference type="AlphaFoldDB" id="A0A251TMV8"/>
<evidence type="ECO:0000313" key="2">
    <source>
        <dbReference type="EMBL" id="KAF5787711.1"/>
    </source>
</evidence>
<feature type="compositionally biased region" description="Basic and acidic residues" evidence="1">
    <location>
        <begin position="59"/>
        <end position="71"/>
    </location>
</feature>
<sequence>MMVKPPSSSSSSSSSKQGQICRVGVSMENHKKDNIPKQEPRLSGAYIRSLVKHLTTSIKSKDSSNGRHDNNLPESVNSNGGCLNDIHNNMQQQSPPPPAPAPPPERPHKKQVRRRQHATKPYQERLLNMAEARREIVTALKFHRASMKQRETTDNNHPQPDQSSIVNSTLSCSPSVSQFWPISTTTPPPLPTLTHENLDFTLPNQTLGLNLNFQDFKNLDKNSYLNYNSMSSSASSSSSSSSSAVISLATEEITAEVPEEVVTATTTSATTTSSSSVTGGLHHAMDEEEMEEIRSLGEQHQMEWDDTVNLLTSARWLKFLKPFEMEQEDWKFDQVMEFPDCMDIGEIEGMDGEWLA</sequence>
<feature type="compositionally biased region" description="Pro residues" evidence="1">
    <location>
        <begin position="94"/>
        <end position="104"/>
    </location>
</feature>
<reference evidence="2 4" key="1">
    <citation type="journal article" date="2017" name="Nature">
        <title>The sunflower genome provides insights into oil metabolism, flowering and Asterid evolution.</title>
        <authorList>
            <person name="Badouin H."/>
            <person name="Gouzy J."/>
            <person name="Grassa C.J."/>
            <person name="Murat F."/>
            <person name="Staton S.E."/>
            <person name="Cottret L."/>
            <person name="Lelandais-Briere C."/>
            <person name="Owens G.L."/>
            <person name="Carrere S."/>
            <person name="Mayjonade B."/>
            <person name="Legrand L."/>
            <person name="Gill N."/>
            <person name="Kane N.C."/>
            <person name="Bowers J.E."/>
            <person name="Hubner S."/>
            <person name="Bellec A."/>
            <person name="Berard A."/>
            <person name="Berges H."/>
            <person name="Blanchet N."/>
            <person name="Boniface M.C."/>
            <person name="Brunel D."/>
            <person name="Catrice O."/>
            <person name="Chaidir N."/>
            <person name="Claudel C."/>
            <person name="Donnadieu C."/>
            <person name="Faraut T."/>
            <person name="Fievet G."/>
            <person name="Helmstetter N."/>
            <person name="King M."/>
            <person name="Knapp S.J."/>
            <person name="Lai Z."/>
            <person name="Le Paslier M.C."/>
            <person name="Lippi Y."/>
            <person name="Lorenzon L."/>
            <person name="Mandel J.R."/>
            <person name="Marage G."/>
            <person name="Marchand G."/>
            <person name="Marquand E."/>
            <person name="Bret-Mestries E."/>
            <person name="Morien E."/>
            <person name="Nambeesan S."/>
            <person name="Nguyen T."/>
            <person name="Pegot-Espagnet P."/>
            <person name="Pouilly N."/>
            <person name="Raftis F."/>
            <person name="Sallet E."/>
            <person name="Schiex T."/>
            <person name="Thomas J."/>
            <person name="Vandecasteele C."/>
            <person name="Vares D."/>
            <person name="Vear F."/>
            <person name="Vautrin S."/>
            <person name="Crespi M."/>
            <person name="Mangin B."/>
            <person name="Burke J.M."/>
            <person name="Salse J."/>
            <person name="Munos S."/>
            <person name="Vincourt P."/>
            <person name="Rieseberg L.H."/>
            <person name="Langlade N.B."/>
        </authorList>
    </citation>
    <scope>NUCLEOTIDE SEQUENCE [LARGE SCALE GENOMIC DNA]</scope>
    <source>
        <strain evidence="4">cv. SF193</strain>
        <tissue evidence="2">Leaves</tissue>
    </source>
</reference>
<feature type="compositionally biased region" description="Polar residues" evidence="1">
    <location>
        <begin position="155"/>
        <end position="168"/>
    </location>
</feature>
<reference evidence="2" key="3">
    <citation type="submission" date="2020-06" db="EMBL/GenBank/DDBJ databases">
        <title>Helianthus annuus Genome sequencing and assembly Release 2.</title>
        <authorList>
            <person name="Gouzy J."/>
            <person name="Langlade N."/>
            <person name="Munos S."/>
        </authorList>
    </citation>
    <scope>NUCLEOTIDE SEQUENCE</scope>
    <source>
        <tissue evidence="2">Leaves</tissue>
    </source>
</reference>
<accession>A0A251TMV8</accession>
<feature type="compositionally biased region" description="Basic and acidic residues" evidence="1">
    <location>
        <begin position="28"/>
        <end position="40"/>
    </location>
</feature>
<name>A0A251TMV8_HELAN</name>
<evidence type="ECO:0000313" key="3">
    <source>
        <dbReference type="EMBL" id="OTG12468.1"/>
    </source>
</evidence>
<dbReference type="FunCoup" id="A0A251TMV8">
    <property type="interactions" value="114"/>
</dbReference>